<dbReference type="PANTHER" id="PTHR42714:SF2">
    <property type="entry name" value="TRNA MODIFICATION GTPASE GTPBP3, MITOCHONDRIAL"/>
    <property type="match status" value="1"/>
</dbReference>
<feature type="binding site" evidence="7">
    <location>
        <position position="428"/>
    </location>
    <ligand>
        <name>(6S)-5-formyl-5,6,7,8-tetrahydrofolate</name>
        <dbReference type="ChEBI" id="CHEBI:57457"/>
    </ligand>
</feature>
<dbReference type="RefSeq" id="WP_043920054.1">
    <property type="nucleotide sequence ID" value="NZ_FZPF01000001.1"/>
</dbReference>
<comment type="subcellular location">
    <subcellularLocation>
        <location evidence="7">Cytoplasm</location>
    </subcellularLocation>
</comment>
<dbReference type="STRING" id="935700.jaqu_32920"/>
<keyword evidence="5 7" id="KW-0630">Potassium</keyword>
<comment type="function">
    <text evidence="7">Exhibits a very high intrinsic GTPase hydrolysis rate. Involved in the addition of a carboxymethylaminomethyl (cmnm) group at the wobble position (U34) of certain tRNAs, forming tRNA-cmnm(5)s(2)U34.</text>
</comment>
<reference evidence="10 11" key="1">
    <citation type="submission" date="2015-02" db="EMBL/GenBank/DDBJ databases">
        <title>Genome Sequence of Jannaschia aquimarina DSM28248, a member of the Roseobacter clade.</title>
        <authorList>
            <person name="Voget S."/>
            <person name="Daniel R."/>
        </authorList>
    </citation>
    <scope>NUCLEOTIDE SEQUENCE [LARGE SCALE GENOMIC DNA]</scope>
    <source>
        <strain evidence="10 11">GSW-M26</strain>
    </source>
</reference>
<dbReference type="GO" id="GO:0002098">
    <property type="term" value="P:tRNA wobble uridine modification"/>
    <property type="evidence" value="ECO:0007669"/>
    <property type="project" value="TreeGrafter"/>
</dbReference>
<dbReference type="SUPFAM" id="SSF52540">
    <property type="entry name" value="P-loop containing nucleoside triphosphate hydrolases"/>
    <property type="match status" value="1"/>
</dbReference>
<evidence type="ECO:0000256" key="4">
    <source>
        <dbReference type="ARBA" id="ARBA00022801"/>
    </source>
</evidence>
<dbReference type="InterPro" id="IPR031168">
    <property type="entry name" value="G_TrmE"/>
</dbReference>
<dbReference type="Gene3D" id="1.20.120.430">
    <property type="entry name" value="tRNA modification GTPase MnmE domain 2"/>
    <property type="match status" value="1"/>
</dbReference>
<dbReference type="InterPro" id="IPR006073">
    <property type="entry name" value="GTP-bd"/>
</dbReference>
<comment type="cofactor">
    <cofactor evidence="7">
        <name>K(+)</name>
        <dbReference type="ChEBI" id="CHEBI:29103"/>
    </cofactor>
    <text evidence="7">Binds 1 potassium ion per subunit.</text>
</comment>
<comment type="subunit">
    <text evidence="7">Homodimer. Heterotetramer of two MnmE and two MnmG subunits.</text>
</comment>
<feature type="binding site" evidence="7">
    <location>
        <begin position="226"/>
        <end position="231"/>
    </location>
    <ligand>
        <name>GTP</name>
        <dbReference type="ChEBI" id="CHEBI:37565"/>
    </ligand>
</feature>
<dbReference type="NCBIfam" id="TIGR00231">
    <property type="entry name" value="small_GTP"/>
    <property type="match status" value="1"/>
</dbReference>
<dbReference type="InterPro" id="IPR027368">
    <property type="entry name" value="MnmE_dom2"/>
</dbReference>
<dbReference type="Pfam" id="PF10396">
    <property type="entry name" value="TrmE_N"/>
    <property type="match status" value="1"/>
</dbReference>
<keyword evidence="11" id="KW-1185">Reference proteome</keyword>
<feature type="domain" description="TrmE-type G" evidence="9">
    <location>
        <begin position="216"/>
        <end position="353"/>
    </location>
</feature>
<keyword evidence="7" id="KW-0479">Metal-binding</keyword>
<protein>
    <recommendedName>
        <fullName evidence="7">tRNA modification GTPase MnmE</fullName>
        <ecNumber evidence="7">3.6.-.-</ecNumber>
    </recommendedName>
</protein>
<dbReference type="EC" id="3.6.-.-" evidence="7"/>
<dbReference type="OrthoDB" id="9805918at2"/>
<dbReference type="PATRIC" id="fig|935700.4.peg.3399"/>
<dbReference type="InterPro" id="IPR018948">
    <property type="entry name" value="GTP-bd_TrmE_N"/>
</dbReference>
<dbReference type="GO" id="GO:0005737">
    <property type="term" value="C:cytoplasm"/>
    <property type="evidence" value="ECO:0007669"/>
    <property type="project" value="UniProtKB-SubCell"/>
</dbReference>
<proteinExistence type="inferred from homology"/>
<evidence type="ECO:0000313" key="11">
    <source>
        <dbReference type="Proteomes" id="UP000032232"/>
    </source>
</evidence>
<evidence type="ECO:0000256" key="2">
    <source>
        <dbReference type="ARBA" id="ARBA00022694"/>
    </source>
</evidence>
<dbReference type="InterPro" id="IPR025867">
    <property type="entry name" value="MnmE_helical"/>
</dbReference>
<dbReference type="Pfam" id="PF12631">
    <property type="entry name" value="MnmE_helical"/>
    <property type="match status" value="1"/>
</dbReference>
<keyword evidence="7" id="KW-0963">Cytoplasm</keyword>
<evidence type="ECO:0000313" key="10">
    <source>
        <dbReference type="EMBL" id="KIT14967.1"/>
    </source>
</evidence>
<keyword evidence="2 7" id="KW-0819">tRNA processing</keyword>
<dbReference type="CDD" id="cd04164">
    <property type="entry name" value="trmE"/>
    <property type="match status" value="1"/>
</dbReference>
<evidence type="ECO:0000256" key="1">
    <source>
        <dbReference type="ARBA" id="ARBA00011043"/>
    </source>
</evidence>
<dbReference type="Gene3D" id="3.40.50.300">
    <property type="entry name" value="P-loop containing nucleotide triphosphate hydrolases"/>
    <property type="match status" value="1"/>
</dbReference>
<dbReference type="AlphaFoldDB" id="A0A0D1CJR4"/>
<keyword evidence="6 7" id="KW-0342">GTP-binding</keyword>
<dbReference type="FunFam" id="3.30.1360.120:FF:000007">
    <property type="entry name" value="tRNA modification GTPase GTPBP3, mitochondrial"/>
    <property type="match status" value="1"/>
</dbReference>
<feature type="binding site" evidence="7">
    <location>
        <begin position="270"/>
        <end position="273"/>
    </location>
    <ligand>
        <name>GTP</name>
        <dbReference type="ChEBI" id="CHEBI:37565"/>
    </ligand>
</feature>
<dbReference type="Pfam" id="PF01926">
    <property type="entry name" value="MMR_HSR1"/>
    <property type="match status" value="1"/>
</dbReference>
<dbReference type="InterPro" id="IPR004520">
    <property type="entry name" value="GTPase_MnmE"/>
</dbReference>
<dbReference type="PROSITE" id="PS51709">
    <property type="entry name" value="G_TRME"/>
    <property type="match status" value="1"/>
</dbReference>
<feature type="binding site" evidence="7">
    <location>
        <position position="22"/>
    </location>
    <ligand>
        <name>(6S)-5-formyl-5,6,7,8-tetrahydrofolate</name>
        <dbReference type="ChEBI" id="CHEBI:57457"/>
    </ligand>
</feature>
<evidence type="ECO:0000259" key="9">
    <source>
        <dbReference type="PROSITE" id="PS51709"/>
    </source>
</evidence>
<comment type="caution">
    <text evidence="10">The sequence shown here is derived from an EMBL/GenBank/DDBJ whole genome shotgun (WGS) entry which is preliminary data.</text>
</comment>
<dbReference type="PANTHER" id="PTHR42714">
    <property type="entry name" value="TRNA MODIFICATION GTPASE GTPBP3"/>
    <property type="match status" value="1"/>
</dbReference>
<dbReference type="NCBIfam" id="NF003661">
    <property type="entry name" value="PRK05291.1-3"/>
    <property type="match status" value="1"/>
</dbReference>
<dbReference type="InterPro" id="IPR027266">
    <property type="entry name" value="TrmE/GcvT-like"/>
</dbReference>
<keyword evidence="7" id="KW-0460">Magnesium</keyword>
<evidence type="ECO:0000256" key="3">
    <source>
        <dbReference type="ARBA" id="ARBA00022741"/>
    </source>
</evidence>
<dbReference type="SUPFAM" id="SSF103025">
    <property type="entry name" value="Folate-binding domain"/>
    <property type="match status" value="1"/>
</dbReference>
<evidence type="ECO:0000256" key="8">
    <source>
        <dbReference type="RuleBase" id="RU003313"/>
    </source>
</evidence>
<dbReference type="Gene3D" id="3.30.1360.120">
    <property type="entry name" value="Probable tRNA modification gtpase trme, domain 1"/>
    <property type="match status" value="1"/>
</dbReference>
<accession>A0A0D1CJR4</accession>
<dbReference type="HAMAP" id="MF_00379">
    <property type="entry name" value="GTPase_MnmE"/>
    <property type="match status" value="1"/>
</dbReference>
<feature type="binding site" evidence="7">
    <location>
        <position position="120"/>
    </location>
    <ligand>
        <name>(6S)-5-formyl-5,6,7,8-tetrahydrofolate</name>
        <dbReference type="ChEBI" id="CHEBI:57457"/>
    </ligand>
</feature>
<name>A0A0D1CJR4_9RHOB</name>
<dbReference type="GO" id="GO:0005525">
    <property type="term" value="F:GTP binding"/>
    <property type="evidence" value="ECO:0007669"/>
    <property type="project" value="UniProtKB-UniRule"/>
</dbReference>
<comment type="caution">
    <text evidence="7">Lacks conserved residue(s) required for the propagation of feature annotation.</text>
</comment>
<feature type="binding site" evidence="7">
    <location>
        <position position="80"/>
    </location>
    <ligand>
        <name>(6S)-5-formyl-5,6,7,8-tetrahydrofolate</name>
        <dbReference type="ChEBI" id="CHEBI:57457"/>
    </ligand>
</feature>
<dbReference type="NCBIfam" id="TIGR00450">
    <property type="entry name" value="mnmE_trmE_thdF"/>
    <property type="match status" value="1"/>
</dbReference>
<dbReference type="SUPFAM" id="SSF116878">
    <property type="entry name" value="TrmE connector domain"/>
    <property type="match status" value="1"/>
</dbReference>
<feature type="binding site" evidence="7">
    <location>
        <begin position="245"/>
        <end position="251"/>
    </location>
    <ligand>
        <name>GTP</name>
        <dbReference type="ChEBI" id="CHEBI:37565"/>
    </ligand>
</feature>
<dbReference type="CDD" id="cd14858">
    <property type="entry name" value="TrmE_N"/>
    <property type="match status" value="1"/>
</dbReference>
<dbReference type="InterPro" id="IPR027417">
    <property type="entry name" value="P-loop_NTPase"/>
</dbReference>
<dbReference type="GO" id="GO:0003924">
    <property type="term" value="F:GTPase activity"/>
    <property type="evidence" value="ECO:0007669"/>
    <property type="project" value="UniProtKB-UniRule"/>
</dbReference>
<organism evidence="10 11">
    <name type="scientific">Jannaschia aquimarina</name>
    <dbReference type="NCBI Taxonomy" id="935700"/>
    <lineage>
        <taxon>Bacteria</taxon>
        <taxon>Pseudomonadati</taxon>
        <taxon>Pseudomonadota</taxon>
        <taxon>Alphaproteobacteria</taxon>
        <taxon>Rhodobacterales</taxon>
        <taxon>Roseobacteraceae</taxon>
        <taxon>Jannaschia</taxon>
    </lineage>
</organism>
<dbReference type="GO" id="GO:0030488">
    <property type="term" value="P:tRNA methylation"/>
    <property type="evidence" value="ECO:0007669"/>
    <property type="project" value="TreeGrafter"/>
</dbReference>
<dbReference type="InterPro" id="IPR005225">
    <property type="entry name" value="Small_GTP-bd"/>
</dbReference>
<sequence length="428" mass="46641">MAADTIHAPATAPGKAGVAVVRVSGPSARTIAEKVAGTVPKPRYASLRLIRHPDDGTLIDRGLVLFFPGPDSFTAEDVVEFQIHGGPAIVDAVLESILATGLSRVAEPGEFTRRAHENGKLDIVQVHALSDAIEAETELQRVFAMRRLEGEAGERFRAWRDDLLFTMARLEASIDFSDEDLPADVLGGLKDRLVRVSLALREELDGFWSMQRLREGFRVTILGRPNAGKSSLINKIVGEQRAIVSSTPGTTRDVIESRVDLNGIPVVFVDTAGLRETSDEVESIGVALALKDADRADLRIVLVAGNDPLPEIELRDDDLLIRSKRDLYPEADVSALTGDGIATLVNRITSVLRGRIHMSSGISRRYEYDAMSKAQHHISEVIEGWDAVDVEILLAKLYPAVQALGRVIGDIDLDDLLDEIFSSFCLGK</sequence>
<feature type="binding site" evidence="7">
    <location>
        <position position="251"/>
    </location>
    <ligand>
        <name>Mg(2+)</name>
        <dbReference type="ChEBI" id="CHEBI:18420"/>
    </ligand>
</feature>
<dbReference type="GO" id="GO:0046872">
    <property type="term" value="F:metal ion binding"/>
    <property type="evidence" value="ECO:0007669"/>
    <property type="project" value="UniProtKB-KW"/>
</dbReference>
<comment type="similarity">
    <text evidence="1 7 8">Belongs to the TRAFAC class TrmE-Era-EngA-EngB-Septin-like GTPase superfamily. TrmE GTPase family.</text>
</comment>
<gene>
    <name evidence="7 10" type="primary">mnmE</name>
    <name evidence="7" type="synonym">trmE</name>
    <name evidence="10" type="ORF">jaqu_32920</name>
</gene>
<keyword evidence="4 7" id="KW-0378">Hydrolase</keyword>
<dbReference type="EMBL" id="JYFE01000060">
    <property type="protein sequence ID" value="KIT14967.1"/>
    <property type="molecule type" value="Genomic_DNA"/>
</dbReference>
<evidence type="ECO:0000256" key="5">
    <source>
        <dbReference type="ARBA" id="ARBA00022958"/>
    </source>
</evidence>
<evidence type="ECO:0000256" key="7">
    <source>
        <dbReference type="HAMAP-Rule" id="MF_00379"/>
    </source>
</evidence>
<feature type="binding site" evidence="7">
    <location>
        <position position="230"/>
    </location>
    <ligand>
        <name>Mg(2+)</name>
        <dbReference type="ChEBI" id="CHEBI:18420"/>
    </ligand>
</feature>
<evidence type="ECO:0000256" key="6">
    <source>
        <dbReference type="ARBA" id="ARBA00023134"/>
    </source>
</evidence>
<keyword evidence="3 7" id="KW-0547">Nucleotide-binding</keyword>
<dbReference type="Proteomes" id="UP000032232">
    <property type="component" value="Unassembled WGS sequence"/>
</dbReference>